<dbReference type="EMBL" id="FMCX01000010">
    <property type="protein sequence ID" value="SCF44626.1"/>
    <property type="molecule type" value="Genomic_DNA"/>
</dbReference>
<evidence type="ECO:0000259" key="5">
    <source>
        <dbReference type="Pfam" id="PF00296"/>
    </source>
</evidence>
<dbReference type="Gene3D" id="3.20.20.30">
    <property type="entry name" value="Luciferase-like domain"/>
    <property type="match status" value="1"/>
</dbReference>
<dbReference type="NCBIfam" id="TIGR03560">
    <property type="entry name" value="F420_Rv1855c"/>
    <property type="match status" value="1"/>
</dbReference>
<accession>A0A1C5AHP0</accession>
<feature type="domain" description="Luciferase-like" evidence="5">
    <location>
        <begin position="5"/>
        <end position="263"/>
    </location>
</feature>
<dbReference type="Pfam" id="PF00296">
    <property type="entry name" value="Bac_luciferase"/>
    <property type="match status" value="1"/>
</dbReference>
<dbReference type="InterPro" id="IPR011251">
    <property type="entry name" value="Luciferase-like_dom"/>
</dbReference>
<dbReference type="GO" id="GO:0046306">
    <property type="term" value="P:alkanesulfonate catabolic process"/>
    <property type="evidence" value="ECO:0007669"/>
    <property type="project" value="TreeGrafter"/>
</dbReference>
<sequence>MSGIRFGVVLPQGWRSDLTHLADPVAQFEAMVGVAREADDLGYDSVWLYDHVQAFSGEPETTFECWTSLSAIARETRRVRLGQIVTCNSFRNPALVAKMAATLDVASGGRAFLGLGGGWDQREYDAYGFDQPYPSTGERLTRLDEAARVITAMREPVATVDGRFHRVTGAQNVPTGVQRPHIPLMIGGSGEKRTLRTVARYADACNLTDHTDPAFYRHKLDVLARHCAEVGRDYDGILRTAALSVFTGATDAEVTARLAGRDRAETATGSAVGTPAELVEVFGRLVDAGIQYFMLYFHEPTDPDSMRLFAREVAPQLG</sequence>
<reference evidence="7" key="1">
    <citation type="submission" date="2016-06" db="EMBL/GenBank/DDBJ databases">
        <authorList>
            <person name="Varghese N."/>
            <person name="Submissions Spin"/>
        </authorList>
    </citation>
    <scope>NUCLEOTIDE SEQUENCE [LARGE SCALE GENOMIC DNA]</scope>
    <source>
        <strain evidence="7">DSM 44830</strain>
    </source>
</reference>
<dbReference type="RefSeq" id="WP_218105001.1">
    <property type="nucleotide sequence ID" value="NZ_FMCX01000010.1"/>
</dbReference>
<gene>
    <name evidence="6" type="ORF">GA0070564_110119</name>
</gene>
<keyword evidence="4" id="KW-0503">Monooxygenase</keyword>
<dbReference type="SUPFAM" id="SSF51679">
    <property type="entry name" value="Bacterial luciferase-like"/>
    <property type="match status" value="1"/>
</dbReference>
<dbReference type="InterPro" id="IPR036661">
    <property type="entry name" value="Luciferase-like_sf"/>
</dbReference>
<evidence type="ECO:0000313" key="7">
    <source>
        <dbReference type="Proteomes" id="UP000199504"/>
    </source>
</evidence>
<protein>
    <submittedName>
        <fullName evidence="6">Probable F420-dependent oxidoreductase, Rv1855c family</fullName>
    </submittedName>
</protein>
<dbReference type="InterPro" id="IPR050172">
    <property type="entry name" value="SsuD_RutA_monooxygenase"/>
</dbReference>
<dbReference type="GO" id="GO:0008726">
    <property type="term" value="F:alkanesulfonate monooxygenase activity"/>
    <property type="evidence" value="ECO:0007669"/>
    <property type="project" value="TreeGrafter"/>
</dbReference>
<evidence type="ECO:0000256" key="3">
    <source>
        <dbReference type="ARBA" id="ARBA00023002"/>
    </source>
</evidence>
<evidence type="ECO:0000313" key="6">
    <source>
        <dbReference type="EMBL" id="SCF44626.1"/>
    </source>
</evidence>
<organism evidence="6 7">
    <name type="scientific">Micromonospora mirobrigensis</name>
    <dbReference type="NCBI Taxonomy" id="262898"/>
    <lineage>
        <taxon>Bacteria</taxon>
        <taxon>Bacillati</taxon>
        <taxon>Actinomycetota</taxon>
        <taxon>Actinomycetes</taxon>
        <taxon>Micromonosporales</taxon>
        <taxon>Micromonosporaceae</taxon>
        <taxon>Micromonospora</taxon>
    </lineage>
</organism>
<keyword evidence="3" id="KW-0560">Oxidoreductase</keyword>
<dbReference type="PANTHER" id="PTHR42847">
    <property type="entry name" value="ALKANESULFONATE MONOOXYGENASE"/>
    <property type="match status" value="1"/>
</dbReference>
<evidence type="ECO:0000256" key="1">
    <source>
        <dbReference type="ARBA" id="ARBA00022630"/>
    </source>
</evidence>
<evidence type="ECO:0000256" key="2">
    <source>
        <dbReference type="ARBA" id="ARBA00022643"/>
    </source>
</evidence>
<keyword evidence="2" id="KW-0288">FMN</keyword>
<dbReference type="PANTHER" id="PTHR42847:SF8">
    <property type="entry name" value="CONSERVED PROTEIN"/>
    <property type="match status" value="1"/>
</dbReference>
<dbReference type="STRING" id="262898.GA0070564_110119"/>
<dbReference type="Proteomes" id="UP000199504">
    <property type="component" value="Unassembled WGS sequence"/>
</dbReference>
<keyword evidence="7" id="KW-1185">Reference proteome</keyword>
<evidence type="ECO:0000256" key="4">
    <source>
        <dbReference type="ARBA" id="ARBA00023033"/>
    </source>
</evidence>
<proteinExistence type="predicted"/>
<dbReference type="AlphaFoldDB" id="A0A1C5AHP0"/>
<keyword evidence="1" id="KW-0285">Flavoprotein</keyword>
<name>A0A1C5AHP0_9ACTN</name>
<dbReference type="InterPro" id="IPR019952">
    <property type="entry name" value="F420_OxRdatse_Rv1855c_pred"/>
</dbReference>